<sequence>MEQEGNPRPPREAAGGDGIPDVWDGIPGTGDTIPNVGDAIPSTGDGIPGTGDEIPGTGDTIPSTGDTIPGTVDGIPNVGDITPGTGDTIPSTCDTIPSTGDGIPNVGDTIPGTDDTIPGTGDRIPGTGDGIPNVGDTIPGTSDGIPSTSDAIPGTSDGIPGTCDIIPGTDDGIPRTGDGIPNVGDTIPGTGDIIPSTGDGIPSTGDTIPSVGDTIPGTGDTIPGASDTIPGVGDIIPGTGDTIPSAGDTIPSVGDRIPGTGDSIPSTGDTIPGTGDTIPNVGDTIPGTGDTIPGAGDTIPGTADTIPGAGHRTPGAGRHSPAPAGPSGQREGGSSPEGPPGGSPEEQPRQDGGSPVAAAPRSPRSPRSRDFYCVKWIRWKGQRTPVVTQSENGPCPLLAIINVLLLQWKASGAGGLGGTPNPQRRGSGGPQIPRGGGSGMFLSLSGRPQVKLPPQKEVITAEELMAHLGNCILATQPRDTSEGLQLNFQQNISDTMTVLPKLSTGLDVNVRFTGVSDFEYTPECIVFDLLNIPLYHGWLVDPQSPEQVQAVGKLSYNQLVEKIITCKHASDSSLVSQGLVAEQFLESTASQLTFHGLCELTARAREGELGVFFRNNHFSTMIKHKGHLYLLVTDQGFLQEEGVVWESLHSVDGDSCFCDAEFHLSHPLGKEGTTATPLDHRLQQRQVDQDYMVALSLQQGLDTPSVLSDLELARQLQHEEYQQHHPHPHPHPAAPQLLPAQAGGRPAGERRQRQRPDLDCTLL</sequence>
<dbReference type="GO" id="GO:0140934">
    <property type="term" value="F:histone deubiquitinase activity"/>
    <property type="evidence" value="ECO:0007669"/>
    <property type="project" value="UniProtKB-UniRule"/>
</dbReference>
<dbReference type="GO" id="GO:1990380">
    <property type="term" value="F:K48-linked deubiquitinase activity"/>
    <property type="evidence" value="ECO:0007669"/>
    <property type="project" value="UniProtKB-UniRule"/>
</dbReference>
<dbReference type="OMA" id="CGLQWTH"/>
<dbReference type="GeneTree" id="ENSGT00390000016607"/>
<dbReference type="PANTHER" id="PTHR18063">
    <property type="entry name" value="NF-E2 INDUCIBLE PROTEIN"/>
    <property type="match status" value="1"/>
</dbReference>
<dbReference type="Proteomes" id="UP000007754">
    <property type="component" value="Chromosome 25"/>
</dbReference>
<feature type="region of interest" description="Disordered" evidence="8">
    <location>
        <begin position="1"/>
        <end position="118"/>
    </location>
</feature>
<evidence type="ECO:0000256" key="6">
    <source>
        <dbReference type="ARBA" id="ARBA00022807"/>
    </source>
</evidence>
<organism evidence="10 11">
    <name type="scientific">Taeniopygia guttata</name>
    <name type="common">Zebra finch</name>
    <name type="synonym">Poephila guttata</name>
    <dbReference type="NCBI Taxonomy" id="59729"/>
    <lineage>
        <taxon>Eukaryota</taxon>
        <taxon>Metazoa</taxon>
        <taxon>Chordata</taxon>
        <taxon>Craniata</taxon>
        <taxon>Vertebrata</taxon>
        <taxon>Euteleostomi</taxon>
        <taxon>Archelosauria</taxon>
        <taxon>Archosauria</taxon>
        <taxon>Dinosauria</taxon>
        <taxon>Saurischia</taxon>
        <taxon>Theropoda</taxon>
        <taxon>Coelurosauria</taxon>
        <taxon>Aves</taxon>
        <taxon>Neognathae</taxon>
        <taxon>Neoaves</taxon>
        <taxon>Telluraves</taxon>
        <taxon>Australaves</taxon>
        <taxon>Passeriformes</taxon>
        <taxon>Passeroidea</taxon>
        <taxon>Estrildidae</taxon>
        <taxon>Estrildinae</taxon>
        <taxon>Taeniopygia</taxon>
    </lineage>
</organism>
<evidence type="ECO:0000256" key="3">
    <source>
        <dbReference type="ARBA" id="ARBA00022670"/>
    </source>
</evidence>
<proteinExistence type="inferred from homology"/>
<keyword evidence="4 7" id="KW-0833">Ubl conjugation pathway</keyword>
<feature type="domain" description="MINDY deubiquitinase" evidence="9">
    <location>
        <begin position="442"/>
        <end position="662"/>
    </location>
</feature>
<keyword evidence="3 7" id="KW-0645">Protease</keyword>
<evidence type="ECO:0000256" key="5">
    <source>
        <dbReference type="ARBA" id="ARBA00022801"/>
    </source>
</evidence>
<reference evidence="10 11" key="1">
    <citation type="journal article" date="2010" name="Nature">
        <title>The genome of a songbird.</title>
        <authorList>
            <person name="Warren W.C."/>
            <person name="Clayton D.F."/>
            <person name="Ellegren H."/>
            <person name="Arnold A.P."/>
            <person name="Hillier L.W."/>
            <person name="Kunstner A."/>
            <person name="Searle S."/>
            <person name="White S."/>
            <person name="Vilella A.J."/>
            <person name="Fairley S."/>
            <person name="Heger A."/>
            <person name="Kong L."/>
            <person name="Ponting C.P."/>
            <person name="Jarvis E.D."/>
            <person name="Mello C.V."/>
            <person name="Minx P."/>
            <person name="Lovell P."/>
            <person name="Velho T.A."/>
            <person name="Ferris M."/>
            <person name="Balakrishnan C.N."/>
            <person name="Sinha S."/>
            <person name="Blatti C."/>
            <person name="London S.E."/>
            <person name="Li Y."/>
            <person name="Lin Y.C."/>
            <person name="George J."/>
            <person name="Sweedler J."/>
            <person name="Southey B."/>
            <person name="Gunaratne P."/>
            <person name="Watson M."/>
            <person name="Nam K."/>
            <person name="Backstrom N."/>
            <person name="Smeds L."/>
            <person name="Nabholz B."/>
            <person name="Itoh Y."/>
            <person name="Whitney O."/>
            <person name="Pfenning A.R."/>
            <person name="Howard J."/>
            <person name="Volker M."/>
            <person name="Skinner B.M."/>
            <person name="Griffin D.K."/>
            <person name="Ye L."/>
            <person name="McLaren W.M."/>
            <person name="Flicek P."/>
            <person name="Quesada V."/>
            <person name="Velasco G."/>
            <person name="Lopez-Otin C."/>
            <person name="Puente X.S."/>
            <person name="Olender T."/>
            <person name="Lancet D."/>
            <person name="Smit A.F."/>
            <person name="Hubley R."/>
            <person name="Konkel M.K."/>
            <person name="Walker J.A."/>
            <person name="Batzer M.A."/>
            <person name="Gu W."/>
            <person name="Pollock D.D."/>
            <person name="Chen L."/>
            <person name="Cheng Z."/>
            <person name="Eichler E.E."/>
            <person name="Stapley J."/>
            <person name="Slate J."/>
            <person name="Ekblom R."/>
            <person name="Birkhead T."/>
            <person name="Burke T."/>
            <person name="Burt D."/>
            <person name="Scharff C."/>
            <person name="Adam I."/>
            <person name="Richard H."/>
            <person name="Sultan M."/>
            <person name="Soldatov A."/>
            <person name="Lehrach H."/>
            <person name="Edwards S.V."/>
            <person name="Yang S.P."/>
            <person name="Li X."/>
            <person name="Graves T."/>
            <person name="Fulton L."/>
            <person name="Nelson J."/>
            <person name="Chinwalla A."/>
            <person name="Hou S."/>
            <person name="Mardis E.R."/>
            <person name="Wilson R.K."/>
        </authorList>
    </citation>
    <scope>NUCLEOTIDE SEQUENCE [LARGE SCALE GENOMIC DNA]</scope>
</reference>
<dbReference type="EC" id="3.4.19.12" evidence="7"/>
<keyword evidence="5 7" id="KW-0378">Hydrolase</keyword>
<feature type="region of interest" description="Disordered" evidence="8">
    <location>
        <begin position="415"/>
        <end position="446"/>
    </location>
</feature>
<dbReference type="GO" id="GO:0005829">
    <property type="term" value="C:cytosol"/>
    <property type="evidence" value="ECO:0007669"/>
    <property type="project" value="TreeGrafter"/>
</dbReference>
<evidence type="ECO:0000256" key="7">
    <source>
        <dbReference type="RuleBase" id="RU367139"/>
    </source>
</evidence>
<keyword evidence="11" id="KW-1185">Reference proteome</keyword>
<feature type="compositionally biased region" description="Low complexity" evidence="8">
    <location>
        <begin position="325"/>
        <end position="336"/>
    </location>
</feature>
<reference evidence="10" key="3">
    <citation type="submission" date="2025-09" db="UniProtKB">
        <authorList>
            <consortium name="Ensembl"/>
        </authorList>
    </citation>
    <scope>IDENTIFICATION</scope>
</reference>
<dbReference type="GO" id="GO:0071108">
    <property type="term" value="P:protein K48-linked deubiquitination"/>
    <property type="evidence" value="ECO:0007669"/>
    <property type="project" value="TreeGrafter"/>
</dbReference>
<dbReference type="PANTHER" id="PTHR18063:SF7">
    <property type="entry name" value="UBIQUITIN CARBOXYL-TERMINAL HYDROLASE MINDY-1"/>
    <property type="match status" value="1"/>
</dbReference>
<comment type="function">
    <text evidence="7">Hydrolase that can specifically remove 'Lys-48'-linked conjugated ubiquitin from proteins. Has exodeubiquitinase activity and has a preference for long polyubiquitin chains. May play a regulatory role at the level of protein turnover.</text>
</comment>
<feature type="compositionally biased region" description="Gly residues" evidence="8">
    <location>
        <begin position="426"/>
        <end position="439"/>
    </location>
</feature>
<dbReference type="GO" id="GO:0006508">
    <property type="term" value="P:proteolysis"/>
    <property type="evidence" value="ECO:0007669"/>
    <property type="project" value="UniProtKB-KW"/>
</dbReference>
<gene>
    <name evidence="10" type="primary">MINDY1</name>
</gene>
<evidence type="ECO:0000256" key="2">
    <source>
        <dbReference type="ARBA" id="ARBA00006616"/>
    </source>
</evidence>
<comment type="similarity">
    <text evidence="2 7">Belongs to the MINDY deubiquitinase family. FAM63 subfamily.</text>
</comment>
<dbReference type="Ensembl" id="ENSTGUT00000025633.1">
    <property type="protein sequence ID" value="ENSTGUP00000036989.1"/>
    <property type="gene ID" value="ENSTGUG00000023060.1"/>
</dbReference>
<evidence type="ECO:0000256" key="4">
    <source>
        <dbReference type="ARBA" id="ARBA00022786"/>
    </source>
</evidence>
<feature type="compositionally biased region" description="Basic and acidic residues" evidence="8">
    <location>
        <begin position="747"/>
        <end position="763"/>
    </location>
</feature>
<protein>
    <recommendedName>
        <fullName evidence="7">Ubiquitin carboxyl-terminal hydrolase</fullName>
        <ecNumber evidence="7">3.4.19.12</ecNumber>
    </recommendedName>
</protein>
<dbReference type="InterPro" id="IPR007518">
    <property type="entry name" value="MINDY"/>
</dbReference>
<accession>A0A674HMK0</accession>
<dbReference type="InterPro" id="IPR033979">
    <property type="entry name" value="MINDY_domain"/>
</dbReference>
<dbReference type="GO" id="GO:0071944">
    <property type="term" value="C:cell periphery"/>
    <property type="evidence" value="ECO:0007669"/>
    <property type="project" value="TreeGrafter"/>
</dbReference>
<dbReference type="GO" id="GO:0004843">
    <property type="term" value="F:cysteine-type deubiquitinase activity"/>
    <property type="evidence" value="ECO:0007669"/>
    <property type="project" value="UniProtKB-UniRule"/>
</dbReference>
<feature type="domain" description="MINDY deubiquitinase" evidence="9">
    <location>
        <begin position="371"/>
        <end position="410"/>
    </location>
</feature>
<comment type="catalytic activity">
    <reaction evidence="1 7">
        <text>Thiol-dependent hydrolysis of ester, thioester, amide, peptide and isopeptide bonds formed by the C-terminal Gly of ubiquitin (a 76-residue protein attached to proteins as an intracellular targeting signal).</text>
        <dbReference type="EC" id="3.4.19.12"/>
    </reaction>
</comment>
<dbReference type="InParanoid" id="A0A674HMK0"/>
<evidence type="ECO:0000256" key="8">
    <source>
        <dbReference type="SAM" id="MobiDB-lite"/>
    </source>
</evidence>
<dbReference type="GO" id="GO:0016807">
    <property type="term" value="F:cysteine-type carboxypeptidase activity"/>
    <property type="evidence" value="ECO:0007669"/>
    <property type="project" value="TreeGrafter"/>
</dbReference>
<evidence type="ECO:0000259" key="9">
    <source>
        <dbReference type="Pfam" id="PF04424"/>
    </source>
</evidence>
<feature type="compositionally biased region" description="Polar residues" evidence="8">
    <location>
        <begin position="88"/>
        <end position="98"/>
    </location>
</feature>
<feature type="region of interest" description="Disordered" evidence="8">
    <location>
        <begin position="720"/>
        <end position="763"/>
    </location>
</feature>
<dbReference type="GO" id="GO:0036435">
    <property type="term" value="F:K48-linked polyubiquitin modification-dependent protein binding"/>
    <property type="evidence" value="ECO:0007669"/>
    <property type="project" value="UniProtKB-UniRule"/>
</dbReference>
<dbReference type="Pfam" id="PF04424">
    <property type="entry name" value="MINDY_DUB"/>
    <property type="match status" value="2"/>
</dbReference>
<name>A0A674HMK0_TAEGU</name>
<keyword evidence="6 7" id="KW-0788">Thiol protease</keyword>
<feature type="region of interest" description="Disordered" evidence="8">
    <location>
        <begin position="234"/>
        <end position="367"/>
    </location>
</feature>
<evidence type="ECO:0000313" key="11">
    <source>
        <dbReference type="Proteomes" id="UP000007754"/>
    </source>
</evidence>
<feature type="compositionally biased region" description="Low complexity" evidence="8">
    <location>
        <begin position="264"/>
        <end position="279"/>
    </location>
</feature>
<evidence type="ECO:0000256" key="1">
    <source>
        <dbReference type="ARBA" id="ARBA00000707"/>
    </source>
</evidence>
<evidence type="ECO:0000313" key="10">
    <source>
        <dbReference type="Ensembl" id="ENSTGUP00000036989.1"/>
    </source>
</evidence>
<dbReference type="AlphaFoldDB" id="A0A674HMK0"/>
<reference evidence="10" key="2">
    <citation type="submission" date="2025-08" db="UniProtKB">
        <authorList>
            <consortium name="Ensembl"/>
        </authorList>
    </citation>
    <scope>IDENTIFICATION</scope>
</reference>